<dbReference type="InterPro" id="IPR002808">
    <property type="entry name" value="AdoCbi_amidolase"/>
</dbReference>
<dbReference type="EMBL" id="VSSQ01000035">
    <property type="protein sequence ID" value="MPL67112.1"/>
    <property type="molecule type" value="Genomic_DNA"/>
</dbReference>
<dbReference type="PANTHER" id="PTHR35336:SF5">
    <property type="entry name" value="ADENOSYLCOBINAMIDE AMIDOHYDROLASE"/>
    <property type="match status" value="1"/>
</dbReference>
<proteinExistence type="predicted"/>
<dbReference type="InterPro" id="IPR052209">
    <property type="entry name" value="CbiZ"/>
</dbReference>
<organism evidence="1">
    <name type="scientific">bioreactor metagenome</name>
    <dbReference type="NCBI Taxonomy" id="1076179"/>
    <lineage>
        <taxon>unclassified sequences</taxon>
        <taxon>metagenomes</taxon>
        <taxon>ecological metagenomes</taxon>
    </lineage>
</organism>
<protein>
    <recommendedName>
        <fullName evidence="2">Adenosylcobinamide amidohydrolase</fullName>
    </recommendedName>
</protein>
<gene>
    <name evidence="1" type="ORF">SDC9_12802</name>
</gene>
<comment type="caution">
    <text evidence="1">The sequence shown here is derived from an EMBL/GenBank/DDBJ whole genome shotgun (WGS) entry which is preliminary data.</text>
</comment>
<accession>A0A644TLA5</accession>
<dbReference type="PANTHER" id="PTHR35336">
    <property type="entry name" value="ADENOSYLCOBINAMIDE AMIDOHYDROLASE"/>
    <property type="match status" value="1"/>
</dbReference>
<name>A0A644TLA5_9ZZZZ</name>
<reference evidence="1" key="1">
    <citation type="submission" date="2019-08" db="EMBL/GenBank/DDBJ databases">
        <authorList>
            <person name="Kucharzyk K."/>
            <person name="Murdoch R.W."/>
            <person name="Higgins S."/>
            <person name="Loffler F."/>
        </authorList>
    </citation>
    <scope>NUCLEOTIDE SEQUENCE</scope>
</reference>
<evidence type="ECO:0000313" key="1">
    <source>
        <dbReference type="EMBL" id="MPL67112.1"/>
    </source>
</evidence>
<dbReference type="AlphaFoldDB" id="A0A644TLA5"/>
<sequence>MKLLATTSMGDKVYKYEKSIVVFFNAERKVLSTSIYNGGYHEDFLGVFNNDGTQGAGMPCKMLADNYGEHMHVLANKLGLNPEKVTGMVTAASMDNVAIRSLTYEELTVTAIVTGGIETNGGRVGDPSDYYKPLEKPYKLGTINIILLLDSDMPAGTLTRALVTCTEAKTAAIQELMAGSNYSTGIATGSGTDQTIIVANTTSELYLEGSGKHSKMGELIGKVVMAAVKEALEKQTGLCPKFQHDSLQRIKRFGVDETSIWNKYLTNGGRAIKPEFLIKLTQIAKKDSIVTITSLYVHLLDQFLWKLLGEEEIVVEANYLLAQMAAELQVDAVQVTRVTVSEFNNAWEKLVISAI</sequence>
<dbReference type="Pfam" id="PF01955">
    <property type="entry name" value="CbiZ"/>
    <property type="match status" value="1"/>
</dbReference>
<evidence type="ECO:0008006" key="2">
    <source>
        <dbReference type="Google" id="ProtNLM"/>
    </source>
</evidence>